<name>A0A1G1WCS3_9BACT</name>
<comment type="caution">
    <text evidence="1">The sequence shown here is derived from an EMBL/GenBank/DDBJ whole genome shotgun (WGS) entry which is preliminary data.</text>
</comment>
<evidence type="ECO:0000313" key="2">
    <source>
        <dbReference type="Proteomes" id="UP000177588"/>
    </source>
</evidence>
<sequence length="142" mass="16180">MAVGIPTVEDVPVEGVTPDKPRVRLQVSYSQLLRVLERWRRRYYGWDYRETMVKLVVRATVPYERSSGVGMMPEIYDQRLGVPKGDSPTCLLTMVKGEGRRRQVIYVRVARNRSAVVSSGLTTVLRTEPDFDFRVSDGSQAD</sequence>
<gene>
    <name evidence="1" type="ORF">A2Z24_02955</name>
</gene>
<dbReference type="EMBL" id="MHCT01000029">
    <property type="protein sequence ID" value="OGY25424.1"/>
    <property type="molecule type" value="Genomic_DNA"/>
</dbReference>
<proteinExistence type="predicted"/>
<protein>
    <submittedName>
        <fullName evidence="1">Uncharacterized protein</fullName>
    </submittedName>
</protein>
<accession>A0A1G1WCS3</accession>
<reference evidence="1 2" key="1">
    <citation type="journal article" date="2016" name="Nat. Commun.">
        <title>Thousands of microbial genomes shed light on interconnected biogeochemical processes in an aquifer system.</title>
        <authorList>
            <person name="Anantharaman K."/>
            <person name="Brown C.T."/>
            <person name="Hug L.A."/>
            <person name="Sharon I."/>
            <person name="Castelle C.J."/>
            <person name="Probst A.J."/>
            <person name="Thomas B.C."/>
            <person name="Singh A."/>
            <person name="Wilkins M.J."/>
            <person name="Karaoz U."/>
            <person name="Brodie E.L."/>
            <person name="Williams K.H."/>
            <person name="Hubbard S.S."/>
            <person name="Banfield J.F."/>
        </authorList>
    </citation>
    <scope>NUCLEOTIDE SEQUENCE [LARGE SCALE GENOMIC DNA]</scope>
</reference>
<evidence type="ECO:0000313" key="1">
    <source>
        <dbReference type="EMBL" id="OGY25424.1"/>
    </source>
</evidence>
<dbReference type="Proteomes" id="UP000177588">
    <property type="component" value="Unassembled WGS sequence"/>
</dbReference>
<dbReference type="AlphaFoldDB" id="A0A1G1WCS3"/>
<organism evidence="1 2">
    <name type="scientific">Candidatus Woykebacteria bacterium RBG_16_44_10</name>
    <dbReference type="NCBI Taxonomy" id="1802597"/>
    <lineage>
        <taxon>Bacteria</taxon>
        <taxon>Candidatus Woykeibacteriota</taxon>
    </lineage>
</organism>